<gene>
    <name evidence="3" type="ORF">K504DRAFT_405223</name>
</gene>
<evidence type="ECO:0000259" key="2">
    <source>
        <dbReference type="Pfam" id="PF25545"/>
    </source>
</evidence>
<organism evidence="3 4">
    <name type="scientific">Pleomassaria siparia CBS 279.74</name>
    <dbReference type="NCBI Taxonomy" id="1314801"/>
    <lineage>
        <taxon>Eukaryota</taxon>
        <taxon>Fungi</taxon>
        <taxon>Dikarya</taxon>
        <taxon>Ascomycota</taxon>
        <taxon>Pezizomycotina</taxon>
        <taxon>Dothideomycetes</taxon>
        <taxon>Pleosporomycetidae</taxon>
        <taxon>Pleosporales</taxon>
        <taxon>Pleomassariaceae</taxon>
        <taxon>Pleomassaria</taxon>
    </lineage>
</organism>
<evidence type="ECO:0000313" key="4">
    <source>
        <dbReference type="Proteomes" id="UP000799428"/>
    </source>
</evidence>
<keyword evidence="4" id="KW-1185">Reference proteome</keyword>
<dbReference type="InterPro" id="IPR057684">
    <property type="entry name" value="DUF7924"/>
</dbReference>
<dbReference type="Pfam" id="PF25545">
    <property type="entry name" value="DUF7924"/>
    <property type="match status" value="1"/>
</dbReference>
<dbReference type="EMBL" id="MU005769">
    <property type="protein sequence ID" value="KAF2710226.1"/>
    <property type="molecule type" value="Genomic_DNA"/>
</dbReference>
<evidence type="ECO:0000256" key="1">
    <source>
        <dbReference type="SAM" id="MobiDB-lite"/>
    </source>
</evidence>
<protein>
    <recommendedName>
        <fullName evidence="2">DUF7924 domain-containing protein</fullName>
    </recommendedName>
</protein>
<dbReference type="AlphaFoldDB" id="A0A6G1KBH0"/>
<dbReference type="OrthoDB" id="5081713at2759"/>
<sequence>MPPPKGNEVGKPKLSVEILRQHRISFVQAVHGDELLNDLNWLIPIRSQLTCMRREFPRVPKDHLEQDMAEFRDSGQDWEEACDDGWSLKPTEILTDRRLSRLRPRKEVERSKAKLGNFAKVANEARNTRERSEQEPAWTLFLRANFFKTFNKVHPNAKNYNDKLQPWELHEDIHWNEWGTWTNMNPKIRARTGPKPDLTYAFPIIDITEKKNSSYLNDSHVESFSLSVLSKLRAKKDIQLKSAPTTCLQKWEKAKHEPLDATDLMCFPWAIVEVKRNKKRADNKRIERENRTMEEFCYCQAANASAAALELREDLATKARDNRELSDSLIIFSITCVGPSVRLWVTYREKPVEDSDEKPFITMRCIWATSLELTWGVIALHMVMKNMREWIYSRVKPQLSIWIQKIREDPSPQDALSPGGNQFVRARRATSCEPLIQSQPSQRLEHLYLTPSKARPSLSRGETPPGSVDRQDFNGRIPRIQINHSPIPHVGRGRERERIDETDIENETDEGYMSNKSYGHQLEHNKKTPNKCPPKSRNGIRESELRDLIEREKEWGIRSSKEDFEEDQKRTTRSATRAKKAALSNSGSTYVKLSAKSDQSPSPQDRRRSSRF</sequence>
<feature type="domain" description="DUF7924" evidence="2">
    <location>
        <begin position="254"/>
        <end position="350"/>
    </location>
</feature>
<feature type="compositionally biased region" description="Basic and acidic residues" evidence="1">
    <location>
        <begin position="539"/>
        <end position="570"/>
    </location>
</feature>
<reference evidence="3" key="1">
    <citation type="journal article" date="2020" name="Stud. Mycol.">
        <title>101 Dothideomycetes genomes: a test case for predicting lifestyles and emergence of pathogens.</title>
        <authorList>
            <person name="Haridas S."/>
            <person name="Albert R."/>
            <person name="Binder M."/>
            <person name="Bloem J."/>
            <person name="Labutti K."/>
            <person name="Salamov A."/>
            <person name="Andreopoulos B."/>
            <person name="Baker S."/>
            <person name="Barry K."/>
            <person name="Bills G."/>
            <person name="Bluhm B."/>
            <person name="Cannon C."/>
            <person name="Castanera R."/>
            <person name="Culley D."/>
            <person name="Daum C."/>
            <person name="Ezra D."/>
            <person name="Gonzalez J."/>
            <person name="Henrissat B."/>
            <person name="Kuo A."/>
            <person name="Liang C."/>
            <person name="Lipzen A."/>
            <person name="Lutzoni F."/>
            <person name="Magnuson J."/>
            <person name="Mondo S."/>
            <person name="Nolan M."/>
            <person name="Ohm R."/>
            <person name="Pangilinan J."/>
            <person name="Park H.-J."/>
            <person name="Ramirez L."/>
            <person name="Alfaro M."/>
            <person name="Sun H."/>
            <person name="Tritt A."/>
            <person name="Yoshinaga Y."/>
            <person name="Zwiers L.-H."/>
            <person name="Turgeon B."/>
            <person name="Goodwin S."/>
            <person name="Spatafora J."/>
            <person name="Crous P."/>
            <person name="Grigoriev I."/>
        </authorList>
    </citation>
    <scope>NUCLEOTIDE SEQUENCE</scope>
    <source>
        <strain evidence="3">CBS 279.74</strain>
    </source>
</reference>
<name>A0A6G1KBH0_9PLEO</name>
<proteinExistence type="predicted"/>
<feature type="compositionally biased region" description="Basic and acidic residues" evidence="1">
    <location>
        <begin position="492"/>
        <end position="501"/>
    </location>
</feature>
<evidence type="ECO:0000313" key="3">
    <source>
        <dbReference type="EMBL" id="KAF2710226.1"/>
    </source>
</evidence>
<accession>A0A6G1KBH0</accession>
<feature type="region of interest" description="Disordered" evidence="1">
    <location>
        <begin position="449"/>
        <end position="612"/>
    </location>
</feature>
<dbReference type="Proteomes" id="UP000799428">
    <property type="component" value="Unassembled WGS sequence"/>
</dbReference>